<evidence type="ECO:0000313" key="5">
    <source>
        <dbReference type="Proteomes" id="UP000198784"/>
    </source>
</evidence>
<reference evidence="5" key="1">
    <citation type="submission" date="2016-10" db="EMBL/GenBank/DDBJ databases">
        <authorList>
            <person name="Varghese N."/>
            <person name="Submissions S."/>
        </authorList>
    </citation>
    <scope>NUCLEOTIDE SEQUENCE [LARGE SCALE GENOMIC DNA]</scope>
    <source>
        <strain evidence="5">DSM 17834</strain>
    </source>
</reference>
<evidence type="ECO:0000259" key="3">
    <source>
        <dbReference type="Pfam" id="PF25800"/>
    </source>
</evidence>
<protein>
    <submittedName>
        <fullName evidence="4">Pilus assembly protein FimV</fullName>
    </submittedName>
</protein>
<organism evidence="4 5">
    <name type="scientific">Pseudomonas borbori</name>
    <dbReference type="NCBI Taxonomy" id="289003"/>
    <lineage>
        <taxon>Bacteria</taxon>
        <taxon>Pseudomonadati</taxon>
        <taxon>Pseudomonadota</taxon>
        <taxon>Gammaproteobacteria</taxon>
        <taxon>Pseudomonadales</taxon>
        <taxon>Pseudomonadaceae</taxon>
        <taxon>Pseudomonas</taxon>
    </lineage>
</organism>
<evidence type="ECO:0000256" key="1">
    <source>
        <dbReference type="SAM" id="Coils"/>
    </source>
</evidence>
<dbReference type="InterPro" id="IPR038440">
    <property type="entry name" value="FimV_C_sf"/>
</dbReference>
<dbReference type="STRING" id="289003.SAMN05216190_102249"/>
<dbReference type="Pfam" id="PF14559">
    <property type="entry name" value="TPR_19"/>
    <property type="match status" value="1"/>
</dbReference>
<feature type="region of interest" description="Disordered" evidence="2">
    <location>
        <begin position="385"/>
        <end position="404"/>
    </location>
</feature>
<feature type="compositionally biased region" description="Low complexity" evidence="2">
    <location>
        <begin position="388"/>
        <end position="401"/>
    </location>
</feature>
<dbReference type="Gene3D" id="1.25.40.10">
    <property type="entry name" value="Tetratricopeptide repeat domain"/>
    <property type="match status" value="1"/>
</dbReference>
<feature type="compositionally biased region" description="Low complexity" evidence="2">
    <location>
        <begin position="337"/>
        <end position="352"/>
    </location>
</feature>
<dbReference type="OrthoDB" id="5298707at2"/>
<feature type="domain" description="FimV N-terminal" evidence="3">
    <location>
        <begin position="25"/>
        <end position="131"/>
    </location>
</feature>
<accession>A0A1I5L5N6</accession>
<dbReference type="AlphaFoldDB" id="A0A1I5L5N6"/>
<dbReference type="Gene3D" id="1.20.58.2200">
    <property type="match status" value="1"/>
</dbReference>
<feature type="region of interest" description="Disordered" evidence="2">
    <location>
        <begin position="325"/>
        <end position="352"/>
    </location>
</feature>
<evidence type="ECO:0000256" key="2">
    <source>
        <dbReference type="SAM" id="MobiDB-lite"/>
    </source>
</evidence>
<dbReference type="InterPro" id="IPR018392">
    <property type="entry name" value="LysM"/>
</dbReference>
<dbReference type="Pfam" id="PF25800">
    <property type="entry name" value="FimV_N"/>
    <property type="match status" value="1"/>
</dbReference>
<dbReference type="Gene3D" id="3.10.350.10">
    <property type="entry name" value="LysM domain"/>
    <property type="match status" value="1"/>
</dbReference>
<dbReference type="NCBIfam" id="TIGR03504">
    <property type="entry name" value="FimV_Cterm"/>
    <property type="match status" value="1"/>
</dbReference>
<dbReference type="InterPro" id="IPR057840">
    <property type="entry name" value="FimV_N"/>
</dbReference>
<dbReference type="CDD" id="cd00118">
    <property type="entry name" value="LysM"/>
    <property type="match status" value="1"/>
</dbReference>
<name>A0A1I5L5N6_9PSED</name>
<dbReference type="Proteomes" id="UP000198784">
    <property type="component" value="Unassembled WGS sequence"/>
</dbReference>
<dbReference type="SUPFAM" id="SSF48452">
    <property type="entry name" value="TPR-like"/>
    <property type="match status" value="1"/>
</dbReference>
<sequence length="695" mass="74530">MSRVRQLLFGLASSSAFYSGVVPALGLGEITLHSALNQPLEAEIELLQVADLTSSDLLVRLASAEVFSRSGVDRLFFLNDLRFTPMLRGGNSVIRVVSSQPVREPYLNFIVEVARPNGQLLREYTLLLDPPGSSAYRSVAAVPEVRAAAERPPASATPAAPRVMPVAEAGARYRVVSGDSLWKIAAGLRTAGSQASQQALMGDIHALNPQAFSGGDIDSLRAGVDLLLPDSARAEGVPIALADTAAAASVQPLAPGEPPVDSQAEQMAQMQRRLDQELLSQAEENLKLQQSITDLQVQLQQLQAQVGDKDRQLVELQARLVERPALAQSSPTPAVAEPPMVEPSESNESNEASSRNWLSAGVAALVLLLVGLLGLFWRNRRPLAPENQQAQPVAEPVAAVPVPEPEPEPVALPLRSAPVVAQAPLAVTSPADALEGANIYIAYGRFGEAAVILRKALEAQPERSDIRFRLLEVLAQQGNARAFAEEEARLRSSGFTAARIDQLKARHPGLLDAPMAADTLDDTALVLDEAQLQAPVAADEAQGDDFQLNLDDLPLDADWDLVSPFPTSMRKKNAVSAPEYSARDDVPQAFEAAGHRDARSPFAQSMLVEEASADDWLQDDLAEGFLDQPLADDGELMENLDQLAGSRDNLAKLNLALAYIDQGSLESACDILNEVINDGDDEQKQEARELLAKIA</sequence>
<evidence type="ECO:0000313" key="4">
    <source>
        <dbReference type="EMBL" id="SFO92482.1"/>
    </source>
</evidence>
<proteinExistence type="predicted"/>
<gene>
    <name evidence="4" type="ORF">SAMN05216190_102249</name>
</gene>
<keyword evidence="5" id="KW-1185">Reference proteome</keyword>
<dbReference type="InterPro" id="IPR036779">
    <property type="entry name" value="LysM_dom_sf"/>
</dbReference>
<dbReference type="EMBL" id="FOWX01000002">
    <property type="protein sequence ID" value="SFO92482.1"/>
    <property type="molecule type" value="Genomic_DNA"/>
</dbReference>
<feature type="coiled-coil region" evidence="1">
    <location>
        <begin position="285"/>
        <end position="319"/>
    </location>
</feature>
<dbReference type="InterPro" id="IPR020011">
    <property type="entry name" value="FimV_C"/>
</dbReference>
<dbReference type="InterPro" id="IPR011990">
    <property type="entry name" value="TPR-like_helical_dom_sf"/>
</dbReference>
<keyword evidence="1" id="KW-0175">Coiled coil</keyword>